<dbReference type="InterPro" id="IPR011047">
    <property type="entry name" value="Quinoprotein_ADH-like_sf"/>
</dbReference>
<dbReference type="Gene3D" id="1.25.40.10">
    <property type="entry name" value="Tetratricopeptide repeat domain"/>
    <property type="match status" value="1"/>
</dbReference>
<dbReference type="Gene3D" id="2.130.10.10">
    <property type="entry name" value="YVTN repeat-like/Quinoprotein amine dehydrogenase"/>
    <property type="match status" value="4"/>
</dbReference>
<proteinExistence type="inferred from homology"/>
<dbReference type="InterPro" id="IPR016032">
    <property type="entry name" value="Sig_transdc_resp-reg_C-effctor"/>
</dbReference>
<comment type="similarity">
    <text evidence="1">Belongs to the AfsR/DnrI/RedD regulatory family.</text>
</comment>
<dbReference type="InterPro" id="IPR019775">
    <property type="entry name" value="WD40_repeat_CS"/>
</dbReference>
<feature type="domain" description="Bacterial transcriptional activator" evidence="9">
    <location>
        <begin position="91"/>
        <end position="236"/>
    </location>
</feature>
<organism evidence="10 11">
    <name type="scientific">Nocardioides pocheonensis</name>
    <dbReference type="NCBI Taxonomy" id="661485"/>
    <lineage>
        <taxon>Bacteria</taxon>
        <taxon>Bacillati</taxon>
        <taxon>Actinomycetota</taxon>
        <taxon>Actinomycetes</taxon>
        <taxon>Propionibacteriales</taxon>
        <taxon>Nocardioidaceae</taxon>
        <taxon>Nocardioides</taxon>
    </lineage>
</organism>
<dbReference type="PANTHER" id="PTHR35807:SF1">
    <property type="entry name" value="TRANSCRIPTIONAL REGULATOR REDD"/>
    <property type="match status" value="1"/>
</dbReference>
<name>A0A3N0GK27_9ACTN</name>
<dbReference type="InterPro" id="IPR051677">
    <property type="entry name" value="AfsR-DnrI-RedD_regulator"/>
</dbReference>
<accession>A0A3N0GK27</accession>
<evidence type="ECO:0000259" key="9">
    <source>
        <dbReference type="SMART" id="SM01043"/>
    </source>
</evidence>
<dbReference type="Pfam" id="PF03704">
    <property type="entry name" value="BTAD"/>
    <property type="match status" value="1"/>
</dbReference>
<dbReference type="EMBL" id="RJSF01000044">
    <property type="protein sequence ID" value="RNM12410.1"/>
    <property type="molecule type" value="Genomic_DNA"/>
</dbReference>
<keyword evidence="6" id="KW-0804">Transcription</keyword>
<evidence type="ECO:0000259" key="8">
    <source>
        <dbReference type="SMART" id="SM00862"/>
    </source>
</evidence>
<dbReference type="PROSITE" id="PS50082">
    <property type="entry name" value="WD_REPEATS_2"/>
    <property type="match status" value="2"/>
</dbReference>
<dbReference type="Pfam" id="PF00400">
    <property type="entry name" value="WD40"/>
    <property type="match status" value="2"/>
</dbReference>
<dbReference type="SUPFAM" id="SSF69322">
    <property type="entry name" value="Tricorn protease domain 2"/>
    <property type="match status" value="1"/>
</dbReference>
<evidence type="ECO:0000256" key="5">
    <source>
        <dbReference type="ARBA" id="ARBA00023125"/>
    </source>
</evidence>
<keyword evidence="5" id="KW-0238">DNA-binding</keyword>
<dbReference type="InterPro" id="IPR001680">
    <property type="entry name" value="WD40_rpt"/>
</dbReference>
<feature type="repeat" description="WD" evidence="7">
    <location>
        <begin position="983"/>
        <end position="1024"/>
    </location>
</feature>
<evidence type="ECO:0000256" key="2">
    <source>
        <dbReference type="ARBA" id="ARBA00022574"/>
    </source>
</evidence>
<evidence type="ECO:0000256" key="1">
    <source>
        <dbReference type="ARBA" id="ARBA00005820"/>
    </source>
</evidence>
<feature type="domain" description="OmpR/PhoB-type" evidence="8">
    <location>
        <begin position="12"/>
        <end position="84"/>
    </location>
</feature>
<dbReference type="SUPFAM" id="SSF52540">
    <property type="entry name" value="P-loop containing nucleoside triphosphate hydrolases"/>
    <property type="match status" value="1"/>
</dbReference>
<dbReference type="InterPro" id="IPR036388">
    <property type="entry name" value="WH-like_DNA-bd_sf"/>
</dbReference>
<keyword evidence="3" id="KW-0677">Repeat</keyword>
<dbReference type="Pfam" id="PF20703">
    <property type="entry name" value="nSTAND1"/>
    <property type="match status" value="1"/>
</dbReference>
<evidence type="ECO:0000256" key="3">
    <source>
        <dbReference type="ARBA" id="ARBA00022737"/>
    </source>
</evidence>
<dbReference type="Gene3D" id="1.10.10.10">
    <property type="entry name" value="Winged helix-like DNA-binding domain superfamily/Winged helix DNA-binding domain"/>
    <property type="match status" value="1"/>
</dbReference>
<dbReference type="InterPro" id="IPR049052">
    <property type="entry name" value="nSTAND1"/>
</dbReference>
<dbReference type="SUPFAM" id="SSF46894">
    <property type="entry name" value="C-terminal effector domain of the bipartite response regulators"/>
    <property type="match status" value="1"/>
</dbReference>
<dbReference type="InterPro" id="IPR027417">
    <property type="entry name" value="P-loop_NTPase"/>
</dbReference>
<keyword evidence="11" id="KW-1185">Reference proteome</keyword>
<dbReference type="GO" id="GO:0000160">
    <property type="term" value="P:phosphorelay signal transduction system"/>
    <property type="evidence" value="ECO:0007669"/>
    <property type="project" value="InterPro"/>
</dbReference>
<dbReference type="InterPro" id="IPR011990">
    <property type="entry name" value="TPR-like_helical_dom_sf"/>
</dbReference>
<dbReference type="InterPro" id="IPR005158">
    <property type="entry name" value="BTAD"/>
</dbReference>
<dbReference type="SUPFAM" id="SSF50998">
    <property type="entry name" value="Quinoprotein alcohol dehydrogenase-like"/>
    <property type="match status" value="1"/>
</dbReference>
<keyword evidence="4" id="KW-0805">Transcription regulation</keyword>
<reference evidence="10 11" key="1">
    <citation type="submission" date="2018-11" db="EMBL/GenBank/DDBJ databases">
        <authorList>
            <person name="Li F."/>
        </authorList>
    </citation>
    <scope>NUCLEOTIDE SEQUENCE [LARGE SCALE GENOMIC DNA]</scope>
    <source>
        <strain evidence="10 11">Gsoil 818</strain>
    </source>
</reference>
<dbReference type="GO" id="GO:0003677">
    <property type="term" value="F:DNA binding"/>
    <property type="evidence" value="ECO:0007669"/>
    <property type="project" value="UniProtKB-KW"/>
</dbReference>
<dbReference type="GO" id="GO:0006355">
    <property type="term" value="P:regulation of DNA-templated transcription"/>
    <property type="evidence" value="ECO:0007669"/>
    <property type="project" value="InterPro"/>
</dbReference>
<comment type="caution">
    <text evidence="10">The sequence shown here is derived from an EMBL/GenBank/DDBJ whole genome shotgun (WGS) entry which is preliminary data.</text>
</comment>
<dbReference type="PROSITE" id="PS00678">
    <property type="entry name" value="WD_REPEATS_1"/>
    <property type="match status" value="2"/>
</dbReference>
<dbReference type="InterPro" id="IPR001867">
    <property type="entry name" value="OmpR/PhoB-type_DNA-bd"/>
</dbReference>
<dbReference type="SMART" id="SM00862">
    <property type="entry name" value="Trans_reg_C"/>
    <property type="match status" value="1"/>
</dbReference>
<keyword evidence="2 7" id="KW-0853">WD repeat</keyword>
<dbReference type="PANTHER" id="PTHR35807">
    <property type="entry name" value="TRANSCRIPTIONAL REGULATOR REDD-RELATED"/>
    <property type="match status" value="1"/>
</dbReference>
<dbReference type="InterPro" id="IPR015943">
    <property type="entry name" value="WD40/YVTN_repeat-like_dom_sf"/>
</dbReference>
<dbReference type="CDD" id="cd15831">
    <property type="entry name" value="BTAD"/>
    <property type="match status" value="1"/>
</dbReference>
<protein>
    <submittedName>
        <fullName evidence="10">Uncharacterized protein</fullName>
    </submittedName>
</protein>
<evidence type="ECO:0000256" key="6">
    <source>
        <dbReference type="ARBA" id="ARBA00023163"/>
    </source>
</evidence>
<dbReference type="SMART" id="SM00320">
    <property type="entry name" value="WD40"/>
    <property type="match status" value="5"/>
</dbReference>
<dbReference type="Proteomes" id="UP000279994">
    <property type="component" value="Unassembled WGS sequence"/>
</dbReference>
<dbReference type="RefSeq" id="WP_123224172.1">
    <property type="nucleotide sequence ID" value="NZ_RJSF01000044.1"/>
</dbReference>
<evidence type="ECO:0000313" key="10">
    <source>
        <dbReference type="EMBL" id="RNM12410.1"/>
    </source>
</evidence>
<evidence type="ECO:0000256" key="7">
    <source>
        <dbReference type="PROSITE-ProRule" id="PRU00221"/>
    </source>
</evidence>
<gene>
    <name evidence="10" type="ORF">EFL26_17315</name>
</gene>
<dbReference type="SMART" id="SM01043">
    <property type="entry name" value="BTAD"/>
    <property type="match status" value="1"/>
</dbReference>
<evidence type="ECO:0000313" key="11">
    <source>
        <dbReference type="Proteomes" id="UP000279994"/>
    </source>
</evidence>
<feature type="repeat" description="WD" evidence="7">
    <location>
        <begin position="1025"/>
        <end position="1058"/>
    </location>
</feature>
<dbReference type="SUPFAM" id="SSF82171">
    <property type="entry name" value="DPP6 N-terminal domain-like"/>
    <property type="match status" value="1"/>
</dbReference>
<dbReference type="OrthoDB" id="134501at2"/>
<sequence length="1405" mass="151144">MGIAVLGPLQVDGHANGLSPRDRIVLSALVVRVGEPTTAEALADALWGELLPASWPKVVQGCIVRLRKRLGVGAIESGPWGYRLALSDDELDVRLFERLVRRGRAALEEDDPARASYLVTEARGLWRGRALADLDEWEPARAEIGRLEELRLDAEEILVQAETAAGHAQDVVDRARALVAQAPYRERRWALLATALYQAGRQEEALGAVKQAREMLIDELGLDPGPELAELEHRLLRQDPSLLPPARREVSTECPYRGLLPYGAEDSDSFFGREADEAACLRRLRDAGVLAVVGPSGIGKSSLVRAGVVASLVRRGTRVLVTTPGAHPLDSLAGLAPGRQTLVVDQAEEAVTMCTDSVERSGYFAVLATHVNAGGGLVLSLRADHLGDLAPYADVARVLEDGLYLLGPMSEQDLRNAIEGPAGRAGLRLEPGLVDLLVRDVEGEPAALPMLSHVLREIWQRREGATLTVDGYRATGGIRYAVARSAEALYEALDEPQRNRLRHLLLRLVVPNEGGDPVRARVPRAKLAADHDHAVLVERLVDARLLSIDGDTVQVAHEALVKVWPRLRDWLEDDVEGQHLLRHLAVAADAWDGMGRPDSELYRGARLSRVLEWRDRATPDLDQTEAEFLAASAALSESELRAAETRFAQQRRVNRRLRSALGGVGVVLVLALVAGVLAARSAEQARHQRDRAEAAAGLADARRAGAQALTNEDASTSLLVGLAALQVDRSAEEWENLAATLTRLGPLKRIRPTGDSAVSLSVGGSGSVVAVSLLVKGVRLYDADTLTPSPFADDTPAAAVAFSPDGHLMAAAVNPVDRAGIPRTARPPVRLYDVGTGTLSSRQLGGWPRGANVEYALAFSRDGRRIVAGVNRYVATRQIPGAVMVWDLAHPSKPIFNVPAPHLPLAALSPDGRVVYTATTGEPSLRAYDVETRRLLGSTGTDLIGESRKGAIEVSPDGSTLAVAAGGRILRFDAHSLRREPDLVAHTAEVMDLEYSHDGSMLLSTSADRTAIVWDTRTGTPVHRLAAHNDQIWGGGFGPDDHTVYTASGDGTLMAWDLTGHGDLLSHDAHNAPARQVGVSLAAPDGHTVARLAQDRLWFVDTSSGRTTTRSTVRRPVSAHAWSPDSRWLLTTEPGPGELTVWDARTGTMTGRREYARGGVATFSSDGAAVYVDDGYGHLQTLDRQSLRVVRSMNVGASVRALVTDPADGSVLALSDTGAVMRVDPRRGEEIAESSRDLLSSDAQVAAFSPDGGLLAAAHPDGSVRLLDTDTLTWVGEPSRSEWGYNVVFAPDGSQFASVQPDRVRLWDGRTGAYQGSIPLPDLPATGLYSTGHPGPGATIAYVADSTRLLVAAADGRTWSVDTRRRTWARRACDIAGRNLSRAEWTQFFPRRAYEVVCPQWPPAV</sequence>
<dbReference type="GO" id="GO:0005829">
    <property type="term" value="C:cytosol"/>
    <property type="evidence" value="ECO:0007669"/>
    <property type="project" value="UniProtKB-ARBA"/>
</dbReference>
<dbReference type="SUPFAM" id="SSF48452">
    <property type="entry name" value="TPR-like"/>
    <property type="match status" value="1"/>
</dbReference>
<dbReference type="PROSITE" id="PS50294">
    <property type="entry name" value="WD_REPEATS_REGION"/>
    <property type="match status" value="2"/>
</dbReference>
<evidence type="ECO:0000256" key="4">
    <source>
        <dbReference type="ARBA" id="ARBA00023015"/>
    </source>
</evidence>